<dbReference type="EMBL" id="JANX01000704">
    <property type="protein sequence ID" value="KGM30765.1"/>
    <property type="molecule type" value="Genomic_DNA"/>
</dbReference>
<keyword evidence="1" id="KW-0460">Magnesium</keyword>
<dbReference type="InterPro" id="IPR012184">
    <property type="entry name" value="Bifunc_Mopterin-bd"/>
</dbReference>
<dbReference type="GO" id="GO:0016301">
    <property type="term" value="F:kinase activity"/>
    <property type="evidence" value="ECO:0007669"/>
    <property type="project" value="UniProtKB-KW"/>
</dbReference>
<dbReference type="RefSeq" id="WP_034847602.1">
    <property type="nucleotide sequence ID" value="NZ_JANX01000704.1"/>
</dbReference>
<dbReference type="OrthoDB" id="9779263at2"/>
<dbReference type="GO" id="GO:0016779">
    <property type="term" value="F:nucleotidyltransferase activity"/>
    <property type="evidence" value="ECO:0007669"/>
    <property type="project" value="UniProtKB-ARBA"/>
</dbReference>
<dbReference type="Pfam" id="PF12804">
    <property type="entry name" value="NTP_transf_3"/>
    <property type="match status" value="1"/>
</dbReference>
<evidence type="ECO:0000256" key="1">
    <source>
        <dbReference type="ARBA" id="ARBA00022842"/>
    </source>
</evidence>
<keyword evidence="3" id="KW-0418">Kinase</keyword>
<dbReference type="AlphaFoldDB" id="A0A0A0CY89"/>
<evidence type="ECO:0000313" key="3">
    <source>
        <dbReference type="EMBL" id="KGM30765.1"/>
    </source>
</evidence>
<dbReference type="Gene3D" id="3.40.980.10">
    <property type="entry name" value="MoaB/Mog-like domain"/>
    <property type="match status" value="1"/>
</dbReference>
<dbReference type="InterPro" id="IPR029044">
    <property type="entry name" value="Nucleotide-diphossugar_trans"/>
</dbReference>
<organism evidence="3 4">
    <name type="scientific">Inquilinus limosus MP06</name>
    <dbReference type="NCBI Taxonomy" id="1398085"/>
    <lineage>
        <taxon>Bacteria</taxon>
        <taxon>Pseudomonadati</taxon>
        <taxon>Pseudomonadota</taxon>
        <taxon>Alphaproteobacteria</taxon>
        <taxon>Rhodospirillales</taxon>
        <taxon>Rhodospirillaceae</taxon>
        <taxon>Inquilinus</taxon>
    </lineage>
</organism>
<sequence>MIFGSLPVAEAAGAILAHTVAVAGTMFRKGRRLTAADVAALQAAGVEEVQAARLDRDDIHEDQAAERVAAAVQGPGLSASAAFTGRVNLYAEAAGVVVIDRERIDRLNRLDESITIATLPEWAEVAPKQMVATIKIIPFAAPGDAVSLVEAMAALPQRGAALRLAAYRPLKVGLIQTKLPTTKPSVLDKTAQVTVDRLARLGGTLARERRSDHKAPALTSEIRMVQNLGLDLLLIAGASAITDRRDVLPAAIEASGGIIEHFGMPVDPGNLILMGRIGAMPVLGLPGCARSPKLNGFDWVLQRIAAGLTVTRLDVMAMGVGGLLAEIPSRPLPRDRAADGNGMPHAPNVGVVVLAAGQSRRMGELNKLLAPVEGKPMVAHAVDAALGTKGVGPVVVVTGHEREQVEAALADRPVTFTSNPRYAEGLSTSLAAGLAALPHETDAALVCLGDMPRISPKLIERLVAAYAPTEGRSIVVPTHQGKRGNPVLWDRRFFPAMASVAGDVGARHLIGEHADEVVEVEADDTAVLFDVDTPETLSTLTAAAKVPTR</sequence>
<dbReference type="CDD" id="cd03522">
    <property type="entry name" value="MoeA_like"/>
    <property type="match status" value="1"/>
</dbReference>
<name>A0A0A0CY89_9PROT</name>
<evidence type="ECO:0000259" key="2">
    <source>
        <dbReference type="Pfam" id="PF12804"/>
    </source>
</evidence>
<dbReference type="PIRSF" id="PIRSF036626">
    <property type="entry name" value="MPTBd_MobAlike"/>
    <property type="match status" value="1"/>
</dbReference>
<dbReference type="InterPro" id="IPR025877">
    <property type="entry name" value="MobA-like_NTP_Trfase"/>
</dbReference>
<dbReference type="SUPFAM" id="SSF53218">
    <property type="entry name" value="Molybdenum cofactor biosynthesis proteins"/>
    <property type="match status" value="1"/>
</dbReference>
<dbReference type="Gene3D" id="3.90.550.10">
    <property type="entry name" value="Spore Coat Polysaccharide Biosynthesis Protein SpsA, Chain A"/>
    <property type="match status" value="1"/>
</dbReference>
<gene>
    <name evidence="3" type="ORF">P409_31105</name>
</gene>
<dbReference type="CDD" id="cd04182">
    <property type="entry name" value="GT_2_like_f"/>
    <property type="match status" value="1"/>
</dbReference>
<accession>A0A0A0CY89</accession>
<feature type="domain" description="MobA-like NTP transferase" evidence="2">
    <location>
        <begin position="351"/>
        <end position="515"/>
    </location>
</feature>
<reference evidence="3 4" key="1">
    <citation type="submission" date="2014-01" db="EMBL/GenBank/DDBJ databases">
        <title>Genome sequence determination for a cystic fibrosis isolate, Inquilinus limosus.</title>
        <authorList>
            <person name="Pino M."/>
            <person name="Di Conza J."/>
            <person name="Gutkind G."/>
        </authorList>
    </citation>
    <scope>NUCLEOTIDE SEQUENCE [LARGE SCALE GENOMIC DNA]</scope>
    <source>
        <strain evidence="3 4">MP06</strain>
    </source>
</reference>
<dbReference type="PANTHER" id="PTHR43777">
    <property type="entry name" value="MOLYBDENUM COFACTOR CYTIDYLYLTRANSFERASE"/>
    <property type="match status" value="1"/>
</dbReference>
<comment type="caution">
    <text evidence="3">The sequence shown here is derived from an EMBL/GenBank/DDBJ whole genome shotgun (WGS) entry which is preliminary data.</text>
</comment>
<keyword evidence="3" id="KW-0808">Transferase</keyword>
<dbReference type="PANTHER" id="PTHR43777:SF1">
    <property type="entry name" value="MOLYBDENUM COFACTOR CYTIDYLYLTRANSFERASE"/>
    <property type="match status" value="1"/>
</dbReference>
<dbReference type="InterPro" id="IPR036425">
    <property type="entry name" value="MoaB/Mog-like_dom_sf"/>
</dbReference>
<evidence type="ECO:0000313" key="4">
    <source>
        <dbReference type="Proteomes" id="UP000029995"/>
    </source>
</evidence>
<protein>
    <submittedName>
        <fullName evidence="3">4-diphosphocytidyl-2C-methyl-D-erythritol kinase</fullName>
    </submittedName>
</protein>
<dbReference type="SUPFAM" id="SSF53448">
    <property type="entry name" value="Nucleotide-diphospho-sugar transferases"/>
    <property type="match status" value="1"/>
</dbReference>
<proteinExistence type="predicted"/>
<dbReference type="Proteomes" id="UP000029995">
    <property type="component" value="Unassembled WGS sequence"/>
</dbReference>